<dbReference type="SUPFAM" id="SSF54001">
    <property type="entry name" value="Cysteine proteinases"/>
    <property type="match status" value="1"/>
</dbReference>
<evidence type="ECO:0000256" key="7">
    <source>
        <dbReference type="SAM" id="MobiDB-lite"/>
    </source>
</evidence>
<dbReference type="GO" id="GO:0070628">
    <property type="term" value="F:proteasome binding"/>
    <property type="evidence" value="ECO:0007669"/>
    <property type="project" value="TreeGrafter"/>
</dbReference>
<dbReference type="Gene3D" id="3.90.70.10">
    <property type="entry name" value="Cysteine proteinases"/>
    <property type="match status" value="1"/>
</dbReference>
<dbReference type="GO" id="GO:0061136">
    <property type="term" value="P:regulation of proteasomal protein catabolic process"/>
    <property type="evidence" value="ECO:0007669"/>
    <property type="project" value="TreeGrafter"/>
</dbReference>
<dbReference type="AlphaFoldDB" id="M3CB65"/>
<dbReference type="InterPro" id="IPR044635">
    <property type="entry name" value="UBP14-like"/>
</dbReference>
<dbReference type="PROSITE" id="PS00973">
    <property type="entry name" value="USP_2"/>
    <property type="match status" value="1"/>
</dbReference>
<dbReference type="GeneID" id="27907168"/>
<feature type="region of interest" description="Disordered" evidence="7">
    <location>
        <begin position="721"/>
        <end position="804"/>
    </location>
</feature>
<dbReference type="Pfam" id="PF00443">
    <property type="entry name" value="UCH"/>
    <property type="match status" value="1"/>
</dbReference>
<evidence type="ECO:0000256" key="4">
    <source>
        <dbReference type="ARBA" id="ARBA00022786"/>
    </source>
</evidence>
<gene>
    <name evidence="9" type="ORF">SEPMUDRAFT_73560</name>
</gene>
<dbReference type="HOGENOM" id="CLU_003155_0_0_1"/>
<keyword evidence="4" id="KW-0833">Ubl conjugation pathway</keyword>
<evidence type="ECO:0000256" key="6">
    <source>
        <dbReference type="ARBA" id="ARBA00022807"/>
    </source>
</evidence>
<evidence type="ECO:0000259" key="8">
    <source>
        <dbReference type="PROSITE" id="PS50235"/>
    </source>
</evidence>
<dbReference type="InterPro" id="IPR018200">
    <property type="entry name" value="USP_CS"/>
</dbReference>
<dbReference type="EC" id="3.4.19.12" evidence="2"/>
<reference evidence="9 10" key="1">
    <citation type="journal article" date="2012" name="PLoS Pathog.">
        <title>Diverse lifestyles and strategies of plant pathogenesis encoded in the genomes of eighteen Dothideomycetes fungi.</title>
        <authorList>
            <person name="Ohm R.A."/>
            <person name="Feau N."/>
            <person name="Henrissat B."/>
            <person name="Schoch C.L."/>
            <person name="Horwitz B.A."/>
            <person name="Barry K.W."/>
            <person name="Condon B.J."/>
            <person name="Copeland A.C."/>
            <person name="Dhillon B."/>
            <person name="Glaser F."/>
            <person name="Hesse C.N."/>
            <person name="Kosti I."/>
            <person name="LaButti K."/>
            <person name="Lindquist E.A."/>
            <person name="Lucas S."/>
            <person name="Salamov A.A."/>
            <person name="Bradshaw R.E."/>
            <person name="Ciuffetti L."/>
            <person name="Hamelin R.C."/>
            <person name="Kema G.H.J."/>
            <person name="Lawrence C."/>
            <person name="Scott J.A."/>
            <person name="Spatafora J.W."/>
            <person name="Turgeon B.G."/>
            <person name="de Wit P.J.G.M."/>
            <person name="Zhong S."/>
            <person name="Goodwin S.B."/>
            <person name="Grigoriev I.V."/>
        </authorList>
    </citation>
    <scope>NUCLEOTIDE SEQUENCE [LARGE SCALE GENOMIC DNA]</scope>
    <source>
        <strain evidence="9 10">SO2202</strain>
    </source>
</reference>
<dbReference type="OrthoDB" id="2420415at2759"/>
<evidence type="ECO:0000256" key="2">
    <source>
        <dbReference type="ARBA" id="ARBA00012759"/>
    </source>
</evidence>
<dbReference type="InterPro" id="IPR025305">
    <property type="entry name" value="UCH_repeat_domain"/>
</dbReference>
<feature type="compositionally biased region" description="Polar residues" evidence="7">
    <location>
        <begin position="1177"/>
        <end position="1193"/>
    </location>
</feature>
<dbReference type="GO" id="GO:0004843">
    <property type="term" value="F:cysteine-type deubiquitinase activity"/>
    <property type="evidence" value="ECO:0007669"/>
    <property type="project" value="UniProtKB-EC"/>
</dbReference>
<evidence type="ECO:0000256" key="1">
    <source>
        <dbReference type="ARBA" id="ARBA00000707"/>
    </source>
</evidence>
<comment type="catalytic activity">
    <reaction evidence="1">
        <text>Thiol-dependent hydrolysis of ester, thioester, amide, peptide and isopeptide bonds formed by the C-terminal Gly of ubiquitin (a 76-residue protein attached to proteins as an intracellular targeting signal).</text>
        <dbReference type="EC" id="3.4.19.12"/>
    </reaction>
</comment>
<feature type="compositionally biased region" description="Basic and acidic residues" evidence="7">
    <location>
        <begin position="1194"/>
        <end position="1213"/>
    </location>
</feature>
<dbReference type="PANTHER" id="PTHR43982">
    <property type="entry name" value="UBIQUITIN CARBOXYL-TERMINAL HYDROLASE"/>
    <property type="match status" value="1"/>
</dbReference>
<dbReference type="GO" id="GO:0043161">
    <property type="term" value="P:proteasome-mediated ubiquitin-dependent protein catabolic process"/>
    <property type="evidence" value="ECO:0007669"/>
    <property type="project" value="InterPro"/>
</dbReference>
<dbReference type="OMA" id="MDIGDAY"/>
<keyword evidence="5" id="KW-0378">Hydrolase</keyword>
<dbReference type="PROSITE" id="PS50235">
    <property type="entry name" value="USP_3"/>
    <property type="match status" value="1"/>
</dbReference>
<dbReference type="Pfam" id="PF13446">
    <property type="entry name" value="RPT"/>
    <property type="match status" value="3"/>
</dbReference>
<dbReference type="GO" id="GO:0016579">
    <property type="term" value="P:protein deubiquitination"/>
    <property type="evidence" value="ECO:0007669"/>
    <property type="project" value="InterPro"/>
</dbReference>
<dbReference type="RefSeq" id="XP_016757206.1">
    <property type="nucleotide sequence ID" value="XM_016910031.1"/>
</dbReference>
<evidence type="ECO:0000256" key="5">
    <source>
        <dbReference type="ARBA" id="ARBA00022801"/>
    </source>
</evidence>
<dbReference type="EMBL" id="KB456270">
    <property type="protein sequence ID" value="EMF09085.1"/>
    <property type="molecule type" value="Genomic_DNA"/>
</dbReference>
<sequence>MTAIAGGKTAPKLVNDFLRFDPINSDRNATFLTSITPPAGEGQQLAPPQGSCQHEYTTKHSQSLLPPLDARASGEGYKLAVCCKKCRIHADIDISYDFSEQPCPTAQDPLHHFLRREDVDTTGSDRIQYGWQCSARLCRAQLKIGYRTQRLSPEERMALTDTERLKRAYETMLASQPNREGLKQATPIDVLSRLRKYVKDSLNPEHSRRSFPADNKRFGEAFGVYGRDCSTLLTRLGFRYVEAQDEQDAVWHLPNPPMLDTRLHADGSSLRELLEDVEMELRALLSKTAAQTGLTDPAASEGWPSADHDVERTLAAQGYPRYSALRRQVPSPETLPYFASLGIQPDSADSIVVWALDKQFDADPARQSYYLECLQVIAETRQTEELQTKAVLLESGGYISRRDLARAYTYLDIPPGDAGAADDERILNLFYVRTSDSGTEAKIEARTALKKIGHARQSQRLIRAAEQTIETYEEALDWLGNGATRDTSDEHLIIFAATKMEENAELTRTAMSVVAKERKSDSLNGWLLNGQGDGCQMSIEEALRQVGVTDTWSSIADKSQLIIYYDLARADRPSEKTEQAIAVIQSAVEAESSALHSSETWPVGLTSHGNTCYLNSLLQYYFSIKPLRDIVLDYEAYALDTVRYPAKEERVGHRKISTEEVRGGQRFAKDLKQLFERMITSRSEHVRPEDDLVCRAFLEMKDYALLASTVREAKAAHDAKTNNVLGNVEEEEEPEETSTLPASEGTERHESNASSVTLQDDPDVPMQNGGLPPTPPDSPNKEELSDIAVAPPLPPRRFSTTREQALEKAQEKAKAQQDVTEVHDDVLFKLRAGMMAEGTDTSGEQEDRLRRLFRYSMVETSVKGGIDGKKKELLDMAITIPPPSEATDIYTVLDQVFDLQSIGETTEAGITEGYKSLQQLPPLLQINITRIDYDKAKGAFKSEACVKLEDELYLDRYVDTSHPQVLAKRKACWAWRQQLHSLRRERKALNDAPQITDKPKDLSGALAIAEAGQYLHEVSSVNEDLASIGIEGLDIPPTLASAVLEDTTVQMARLVDLEGEIASLELQLKDQFREFTAIKYRLAAVFFHRGSYGHGHYWIYIHDFENDMWRVYNDEKVEEFKNIHEILEANTWNHGTPTFAVYVQDAGKTDIIQPVCRAPEAAPDPPAVSDVEMQDMDQTNGTVHPRSTISARSSRAESSGHWDRNREVAVTKW</sequence>
<protein>
    <recommendedName>
        <fullName evidence="2">ubiquitinyl hydrolase 1</fullName>
        <ecNumber evidence="2">3.4.19.12</ecNumber>
    </recommendedName>
</protein>
<dbReference type="eggNOG" id="KOG1863">
    <property type="taxonomic scope" value="Eukaryota"/>
</dbReference>
<evidence type="ECO:0000256" key="3">
    <source>
        <dbReference type="ARBA" id="ARBA00022670"/>
    </source>
</evidence>
<keyword evidence="10" id="KW-1185">Reference proteome</keyword>
<keyword evidence="3" id="KW-0645">Protease</keyword>
<accession>M3CB65</accession>
<organism evidence="9 10">
    <name type="scientific">Sphaerulina musiva (strain SO2202)</name>
    <name type="common">Poplar stem canker fungus</name>
    <name type="synonym">Septoria musiva</name>
    <dbReference type="NCBI Taxonomy" id="692275"/>
    <lineage>
        <taxon>Eukaryota</taxon>
        <taxon>Fungi</taxon>
        <taxon>Dikarya</taxon>
        <taxon>Ascomycota</taxon>
        <taxon>Pezizomycotina</taxon>
        <taxon>Dothideomycetes</taxon>
        <taxon>Dothideomycetidae</taxon>
        <taxon>Mycosphaerellales</taxon>
        <taxon>Mycosphaerellaceae</taxon>
        <taxon>Sphaerulina</taxon>
    </lineage>
</organism>
<dbReference type="InterPro" id="IPR038765">
    <property type="entry name" value="Papain-like_cys_pep_sf"/>
</dbReference>
<evidence type="ECO:0000313" key="10">
    <source>
        <dbReference type="Proteomes" id="UP000016931"/>
    </source>
</evidence>
<dbReference type="STRING" id="692275.M3CB65"/>
<keyword evidence="6" id="KW-0788">Thiol protease</keyword>
<dbReference type="Proteomes" id="UP000016931">
    <property type="component" value="Unassembled WGS sequence"/>
</dbReference>
<dbReference type="PANTHER" id="PTHR43982:SF6">
    <property type="entry name" value="UBIQUITIN CARBOXYL-TERMINAL HYDROLASE 2-RELATED"/>
    <property type="match status" value="1"/>
</dbReference>
<dbReference type="InterPro" id="IPR001394">
    <property type="entry name" value="Peptidase_C19_UCH"/>
</dbReference>
<feature type="region of interest" description="Disordered" evidence="7">
    <location>
        <begin position="1177"/>
        <end position="1213"/>
    </location>
</feature>
<name>M3CB65_SPHMS</name>
<dbReference type="InterPro" id="IPR028889">
    <property type="entry name" value="USP"/>
</dbReference>
<feature type="domain" description="USP" evidence="8">
    <location>
        <begin position="603"/>
        <end position="1145"/>
    </location>
</feature>
<dbReference type="PROSITE" id="PS00972">
    <property type="entry name" value="USP_1"/>
    <property type="match status" value="1"/>
</dbReference>
<evidence type="ECO:0000313" key="9">
    <source>
        <dbReference type="EMBL" id="EMF09085.1"/>
    </source>
</evidence>
<proteinExistence type="predicted"/>